<reference evidence="5 6" key="1">
    <citation type="submission" date="2015-07" db="EMBL/GenBank/DDBJ databases">
        <title>Draft genome sequence of the Amantichitinum ursilacus IGB-41, a new chitin-degrading bacterium.</title>
        <authorList>
            <person name="Kirstahler P."/>
            <person name="Guenther M."/>
            <person name="Grumaz C."/>
            <person name="Rupp S."/>
            <person name="Zibek S."/>
            <person name="Sohn K."/>
        </authorList>
    </citation>
    <scope>NUCLEOTIDE SEQUENCE [LARGE SCALE GENOMIC DNA]</scope>
    <source>
        <strain evidence="5 6">IGB-41</strain>
    </source>
</reference>
<dbReference type="AlphaFoldDB" id="A0A0N0GQV1"/>
<dbReference type="GO" id="GO:0003723">
    <property type="term" value="F:RNA binding"/>
    <property type="evidence" value="ECO:0007669"/>
    <property type="project" value="InterPro"/>
</dbReference>
<keyword evidence="3 5" id="KW-0808">Transferase</keyword>
<dbReference type="GO" id="GO:0005737">
    <property type="term" value="C:cytoplasm"/>
    <property type="evidence" value="ECO:0007669"/>
    <property type="project" value="UniProtKB-ARBA"/>
</dbReference>
<dbReference type="SMART" id="SM00967">
    <property type="entry name" value="SpoU_sub_bind"/>
    <property type="match status" value="1"/>
</dbReference>
<evidence type="ECO:0000256" key="3">
    <source>
        <dbReference type="ARBA" id="ARBA00022679"/>
    </source>
</evidence>
<dbReference type="Pfam" id="PF22435">
    <property type="entry name" value="MRM3-like_sub_bind"/>
    <property type="match status" value="1"/>
</dbReference>
<dbReference type="InterPro" id="IPR051259">
    <property type="entry name" value="rRNA_Methyltransferase"/>
</dbReference>
<sequence length="292" mass="30718">MIGLRGVGVFVADAMMSDRAARGIISPFSSLAPNPMDLIQSAQNPLYKLCHKLAENRRDRLKLGQTLLDGPHLVAAALDAGWPLERILISQSGLQRPEHQALLARHGKAPALLDDALFATLTELPSATGLIALAAIPNAPAVRHAGLCLWLDGVQDPGNVGAILRTAAAAGVQQVALSLHSADVWSPRVLRAGMGAHFALEIVERADLLAAASQFKGRIAALVLDGAIDLYDSDLRGDVALVMGAEGQGVSAELEAAATLRLKIAMQPGIESLNVGHAAAICLYERVRQSRV</sequence>
<dbReference type="EC" id="2.1.1.-" evidence="5"/>
<evidence type="ECO:0000259" key="4">
    <source>
        <dbReference type="SMART" id="SM00967"/>
    </source>
</evidence>
<dbReference type="PANTHER" id="PTHR43191">
    <property type="entry name" value="RRNA METHYLTRANSFERASE 3"/>
    <property type="match status" value="1"/>
</dbReference>
<dbReference type="GO" id="GO:0032259">
    <property type="term" value="P:methylation"/>
    <property type="evidence" value="ECO:0007669"/>
    <property type="project" value="UniProtKB-KW"/>
</dbReference>
<feature type="domain" description="RNA 2-O ribose methyltransferase substrate binding" evidence="4">
    <location>
        <begin position="67"/>
        <end position="140"/>
    </location>
</feature>
<dbReference type="SUPFAM" id="SSF75217">
    <property type="entry name" value="alpha/beta knot"/>
    <property type="match status" value="1"/>
</dbReference>
<dbReference type="GO" id="GO:0008173">
    <property type="term" value="F:RNA methyltransferase activity"/>
    <property type="evidence" value="ECO:0007669"/>
    <property type="project" value="InterPro"/>
</dbReference>
<gene>
    <name evidence="5" type="ORF">WG78_01190</name>
</gene>
<evidence type="ECO:0000313" key="5">
    <source>
        <dbReference type="EMBL" id="KPC55230.1"/>
    </source>
</evidence>
<name>A0A0N0GQV1_9NEIS</name>
<dbReference type="CDD" id="cd18095">
    <property type="entry name" value="SpoU-like_rRNA-MTase"/>
    <property type="match status" value="1"/>
</dbReference>
<proteinExistence type="inferred from homology"/>
<protein>
    <submittedName>
        <fullName evidence="5">Putative TrmH family tRNA/rRNA methyltransferase</fullName>
        <ecNumber evidence="5">2.1.1.-</ecNumber>
    </submittedName>
</protein>
<keyword evidence="2 5" id="KW-0489">Methyltransferase</keyword>
<dbReference type="Pfam" id="PF00588">
    <property type="entry name" value="SpoU_methylase"/>
    <property type="match status" value="1"/>
</dbReference>
<dbReference type="PANTHER" id="PTHR43191:SF2">
    <property type="entry name" value="RRNA METHYLTRANSFERASE 3, MITOCHONDRIAL"/>
    <property type="match status" value="1"/>
</dbReference>
<dbReference type="EMBL" id="LAQT01000001">
    <property type="protein sequence ID" value="KPC55230.1"/>
    <property type="molecule type" value="Genomic_DNA"/>
</dbReference>
<evidence type="ECO:0000256" key="2">
    <source>
        <dbReference type="ARBA" id="ARBA00022603"/>
    </source>
</evidence>
<dbReference type="InterPro" id="IPR001537">
    <property type="entry name" value="SpoU_MeTrfase"/>
</dbReference>
<dbReference type="InterPro" id="IPR029028">
    <property type="entry name" value="Alpha/beta_knot_MTases"/>
</dbReference>
<dbReference type="STRING" id="857265.WG78_01190"/>
<dbReference type="InterPro" id="IPR029026">
    <property type="entry name" value="tRNA_m1G_MTases_N"/>
</dbReference>
<dbReference type="Gene3D" id="3.30.1330.30">
    <property type="match status" value="1"/>
</dbReference>
<keyword evidence="6" id="KW-1185">Reference proteome</keyword>
<dbReference type="InterPro" id="IPR013123">
    <property type="entry name" value="SpoU_subst-bd"/>
</dbReference>
<dbReference type="Proteomes" id="UP000037939">
    <property type="component" value="Unassembled WGS sequence"/>
</dbReference>
<dbReference type="SUPFAM" id="SSF55315">
    <property type="entry name" value="L30e-like"/>
    <property type="match status" value="1"/>
</dbReference>
<organism evidence="5 6">
    <name type="scientific">Amantichitinum ursilacus</name>
    <dbReference type="NCBI Taxonomy" id="857265"/>
    <lineage>
        <taxon>Bacteria</taxon>
        <taxon>Pseudomonadati</taxon>
        <taxon>Pseudomonadota</taxon>
        <taxon>Betaproteobacteria</taxon>
        <taxon>Neisseriales</taxon>
        <taxon>Chitinibacteraceae</taxon>
        <taxon>Amantichitinum</taxon>
    </lineage>
</organism>
<comment type="caution">
    <text evidence="5">The sequence shown here is derived from an EMBL/GenBank/DDBJ whole genome shotgun (WGS) entry which is preliminary data.</text>
</comment>
<dbReference type="GO" id="GO:0006396">
    <property type="term" value="P:RNA processing"/>
    <property type="evidence" value="ECO:0007669"/>
    <property type="project" value="InterPro"/>
</dbReference>
<accession>A0A0N0GQV1</accession>
<comment type="similarity">
    <text evidence="1">Belongs to the class IV-like SAM-binding methyltransferase superfamily. RNA methyltransferase TrmH family.</text>
</comment>
<evidence type="ECO:0000313" key="6">
    <source>
        <dbReference type="Proteomes" id="UP000037939"/>
    </source>
</evidence>
<dbReference type="InterPro" id="IPR029064">
    <property type="entry name" value="Ribosomal_eL30-like_sf"/>
</dbReference>
<dbReference type="RefSeq" id="WP_236691957.1">
    <property type="nucleotide sequence ID" value="NZ_LAQT01000001.1"/>
</dbReference>
<dbReference type="InterPro" id="IPR053888">
    <property type="entry name" value="MRM3-like_sub_bind"/>
</dbReference>
<evidence type="ECO:0000256" key="1">
    <source>
        <dbReference type="ARBA" id="ARBA00007228"/>
    </source>
</evidence>
<dbReference type="Gene3D" id="3.40.1280.10">
    <property type="match status" value="1"/>
</dbReference>